<feature type="transmembrane region" description="Helical" evidence="3">
    <location>
        <begin position="21"/>
        <end position="42"/>
    </location>
</feature>
<dbReference type="FunFam" id="3.30.70.270:FF:000001">
    <property type="entry name" value="Diguanylate cyclase domain protein"/>
    <property type="match status" value="1"/>
</dbReference>
<evidence type="ECO:0000259" key="4">
    <source>
        <dbReference type="PROSITE" id="PS50887"/>
    </source>
</evidence>
<dbReference type="GO" id="GO:0043709">
    <property type="term" value="P:cell adhesion involved in single-species biofilm formation"/>
    <property type="evidence" value="ECO:0007669"/>
    <property type="project" value="TreeGrafter"/>
</dbReference>
<dbReference type="PANTHER" id="PTHR45138">
    <property type="entry name" value="REGULATORY COMPONENTS OF SENSORY TRANSDUCTION SYSTEM"/>
    <property type="match status" value="1"/>
</dbReference>
<dbReference type="Proteomes" id="UP000583556">
    <property type="component" value="Unassembled WGS sequence"/>
</dbReference>
<dbReference type="Pfam" id="PF00990">
    <property type="entry name" value="GGDEF"/>
    <property type="match status" value="1"/>
</dbReference>
<dbReference type="AlphaFoldDB" id="A0A7Y0GCW5"/>
<dbReference type="InterPro" id="IPR043128">
    <property type="entry name" value="Rev_trsase/Diguanyl_cyclase"/>
</dbReference>
<dbReference type="SUPFAM" id="SSF55781">
    <property type="entry name" value="GAF domain-like"/>
    <property type="match status" value="1"/>
</dbReference>
<dbReference type="GO" id="GO:0052621">
    <property type="term" value="F:diguanylate cyclase activity"/>
    <property type="evidence" value="ECO:0007669"/>
    <property type="project" value="UniProtKB-EC"/>
</dbReference>
<dbReference type="NCBIfam" id="TIGR00254">
    <property type="entry name" value="GGDEF"/>
    <property type="match status" value="1"/>
</dbReference>
<keyword evidence="3" id="KW-1133">Transmembrane helix</keyword>
<gene>
    <name evidence="5" type="ORF">HHL27_20430</name>
</gene>
<dbReference type="InterPro" id="IPR000160">
    <property type="entry name" value="GGDEF_dom"/>
</dbReference>
<dbReference type="EMBL" id="JABBGM010000016">
    <property type="protein sequence ID" value="NML96037.1"/>
    <property type="molecule type" value="Genomic_DNA"/>
</dbReference>
<dbReference type="InterPro" id="IPR029787">
    <property type="entry name" value="Nucleotide_cyclase"/>
</dbReference>
<proteinExistence type="predicted"/>
<feature type="domain" description="GGDEF" evidence="4">
    <location>
        <begin position="287"/>
        <end position="417"/>
    </location>
</feature>
<accession>A0A7Y0GCW5</accession>
<keyword evidence="6" id="KW-1185">Reference proteome</keyword>
<evidence type="ECO:0000313" key="5">
    <source>
        <dbReference type="EMBL" id="NML96037.1"/>
    </source>
</evidence>
<dbReference type="InterPro" id="IPR029016">
    <property type="entry name" value="GAF-like_dom_sf"/>
</dbReference>
<organism evidence="5 6">
    <name type="scientific">Novosphingobium olei</name>
    <dbReference type="NCBI Taxonomy" id="2728851"/>
    <lineage>
        <taxon>Bacteria</taxon>
        <taxon>Pseudomonadati</taxon>
        <taxon>Pseudomonadota</taxon>
        <taxon>Alphaproteobacteria</taxon>
        <taxon>Sphingomonadales</taxon>
        <taxon>Sphingomonadaceae</taxon>
        <taxon>Novosphingobium</taxon>
    </lineage>
</organism>
<evidence type="ECO:0000256" key="1">
    <source>
        <dbReference type="ARBA" id="ARBA00012528"/>
    </source>
</evidence>
<dbReference type="PROSITE" id="PS50887">
    <property type="entry name" value="GGDEF"/>
    <property type="match status" value="1"/>
</dbReference>
<dbReference type="InterPro" id="IPR050469">
    <property type="entry name" value="Diguanylate_Cyclase"/>
</dbReference>
<dbReference type="SMART" id="SM00267">
    <property type="entry name" value="GGDEF"/>
    <property type="match status" value="1"/>
</dbReference>
<dbReference type="GO" id="GO:1902201">
    <property type="term" value="P:negative regulation of bacterial-type flagellum-dependent cell motility"/>
    <property type="evidence" value="ECO:0007669"/>
    <property type="project" value="TreeGrafter"/>
</dbReference>
<dbReference type="CDD" id="cd01949">
    <property type="entry name" value="GGDEF"/>
    <property type="match status" value="1"/>
</dbReference>
<evidence type="ECO:0000256" key="2">
    <source>
        <dbReference type="ARBA" id="ARBA00034247"/>
    </source>
</evidence>
<feature type="transmembrane region" description="Helical" evidence="3">
    <location>
        <begin position="54"/>
        <end position="77"/>
    </location>
</feature>
<reference evidence="5 6" key="1">
    <citation type="submission" date="2020-04" db="EMBL/GenBank/DDBJ databases">
        <title>Novosphingobium sp. TW-4 isolated from soil.</title>
        <authorList>
            <person name="Dahal R.H."/>
            <person name="Chaudhary D.K."/>
        </authorList>
    </citation>
    <scope>NUCLEOTIDE SEQUENCE [LARGE SCALE GENOMIC DNA]</scope>
    <source>
        <strain evidence="5 6">TW-4</strain>
    </source>
</reference>
<protein>
    <recommendedName>
        <fullName evidence="1">diguanylate cyclase</fullName>
        <ecNumber evidence="1">2.7.7.65</ecNumber>
    </recommendedName>
</protein>
<name>A0A7Y0GCW5_9SPHN</name>
<comment type="catalytic activity">
    <reaction evidence="2">
        <text>2 GTP = 3',3'-c-di-GMP + 2 diphosphate</text>
        <dbReference type="Rhea" id="RHEA:24898"/>
        <dbReference type="ChEBI" id="CHEBI:33019"/>
        <dbReference type="ChEBI" id="CHEBI:37565"/>
        <dbReference type="ChEBI" id="CHEBI:58805"/>
        <dbReference type="EC" id="2.7.7.65"/>
    </reaction>
</comment>
<dbReference type="RefSeq" id="WP_169495244.1">
    <property type="nucleotide sequence ID" value="NZ_JABBGM010000016.1"/>
</dbReference>
<evidence type="ECO:0000256" key="3">
    <source>
        <dbReference type="SAM" id="Phobius"/>
    </source>
</evidence>
<dbReference type="PANTHER" id="PTHR45138:SF9">
    <property type="entry name" value="DIGUANYLATE CYCLASE DGCM-RELATED"/>
    <property type="match status" value="1"/>
</dbReference>
<dbReference type="SUPFAM" id="SSF55073">
    <property type="entry name" value="Nucleotide cyclase"/>
    <property type="match status" value="1"/>
</dbReference>
<dbReference type="Gene3D" id="3.30.450.40">
    <property type="match status" value="1"/>
</dbReference>
<evidence type="ECO:0000313" key="6">
    <source>
        <dbReference type="Proteomes" id="UP000583556"/>
    </source>
</evidence>
<sequence length="435" mass="46999">MSTIRAQQAAKEAVPELSHTWLFVVHFTSVLLLVLCTGAVAYHNYQDNAGASTLLAYSTVGLTLALALQFLLHVLAMRTQKRESANRSEIADSRWQTAELFAMTDMLQAAETYDDAGAVLMATARRLLPSYGTALYVFNNSRDRLDLARAWDLPEGYIAPETLSPHNCWALKRGKPQINVPASGTLCCAHHASQAATIEIPMMACGQVHGLLILLPTEQDDAFDRLVGVRRLGRALADSMSLALSNIALREKLRTQSLRDPLTGLYNRRYMEDALERFVSLGARGGGSTAVIMLDLDNFKHLNDEHGHAKGDAVLRDVAAQMVGALRPTDVLCRYGGEELLAILPDCSLEDAADKAELLRERIELLSEVHACAISASLGVAAVPEAATTASDVVPIADAALYAAKKSGKNRVVCAERRAGREGNATPRLAVTGGR</sequence>
<dbReference type="Gene3D" id="3.30.70.270">
    <property type="match status" value="1"/>
</dbReference>
<keyword evidence="3" id="KW-0812">Transmembrane</keyword>
<dbReference type="EC" id="2.7.7.65" evidence="1"/>
<dbReference type="GO" id="GO:0005886">
    <property type="term" value="C:plasma membrane"/>
    <property type="evidence" value="ECO:0007669"/>
    <property type="project" value="TreeGrafter"/>
</dbReference>
<comment type="caution">
    <text evidence="5">The sequence shown here is derived from an EMBL/GenBank/DDBJ whole genome shotgun (WGS) entry which is preliminary data.</text>
</comment>
<keyword evidence="3" id="KW-0472">Membrane</keyword>